<evidence type="ECO:0000256" key="1">
    <source>
        <dbReference type="ARBA" id="ARBA00004651"/>
    </source>
</evidence>
<feature type="transmembrane region" description="Helical" evidence="8">
    <location>
        <begin position="119"/>
        <end position="136"/>
    </location>
</feature>
<keyword evidence="6 8" id="KW-1133">Transmembrane helix</keyword>
<comment type="caution">
    <text evidence="9">The sequence shown here is derived from an EMBL/GenBank/DDBJ whole genome shotgun (WGS) entry which is preliminary data.</text>
</comment>
<dbReference type="Proteomes" id="UP000231371">
    <property type="component" value="Unassembled WGS sequence"/>
</dbReference>
<feature type="transmembrane region" description="Helical" evidence="8">
    <location>
        <begin position="363"/>
        <end position="385"/>
    </location>
</feature>
<reference evidence="9 10" key="1">
    <citation type="submission" date="2017-09" db="EMBL/GenBank/DDBJ databases">
        <title>Depth-based differentiation of microbial function through sediment-hosted aquifers and enrichment of novel symbionts in the deep terrestrial subsurface.</title>
        <authorList>
            <person name="Probst A.J."/>
            <person name="Ladd B."/>
            <person name="Jarett J.K."/>
            <person name="Geller-Mcgrath D.E."/>
            <person name="Sieber C.M."/>
            <person name="Emerson J.B."/>
            <person name="Anantharaman K."/>
            <person name="Thomas B.C."/>
            <person name="Malmstrom R."/>
            <person name="Stieglmeier M."/>
            <person name="Klingl A."/>
            <person name="Woyke T."/>
            <person name="Ryan C.M."/>
            <person name="Banfield J.F."/>
        </authorList>
    </citation>
    <scope>NUCLEOTIDE SEQUENCE [LARGE SCALE GENOMIC DNA]</scope>
    <source>
        <strain evidence="9">CG11_big_fil_rev_8_21_14_0_20_40_12</strain>
    </source>
</reference>
<comment type="subcellular location">
    <subcellularLocation>
        <location evidence="1">Cell membrane</location>
        <topology evidence="1">Multi-pass membrane protein</topology>
    </subcellularLocation>
</comment>
<evidence type="ECO:0000256" key="8">
    <source>
        <dbReference type="SAM" id="Phobius"/>
    </source>
</evidence>
<feature type="transmembrane region" description="Helical" evidence="8">
    <location>
        <begin position="283"/>
        <end position="300"/>
    </location>
</feature>
<evidence type="ECO:0000256" key="6">
    <source>
        <dbReference type="ARBA" id="ARBA00022989"/>
    </source>
</evidence>
<evidence type="ECO:0000256" key="5">
    <source>
        <dbReference type="ARBA" id="ARBA00022692"/>
    </source>
</evidence>
<feature type="transmembrane region" description="Helical" evidence="8">
    <location>
        <begin position="211"/>
        <end position="232"/>
    </location>
</feature>
<feature type="transmembrane region" description="Helical" evidence="8">
    <location>
        <begin position="142"/>
        <end position="159"/>
    </location>
</feature>
<sequence length="450" mass="52402">MFKKTHLFFLLIVGLAFFLRFIFLTKSPPGFYVDEAAVGYNAYSILKTGADEYGKKFPLFFRSFGDYKMPLNIYLTVLPVWIMGLEVFSVRFLPAFFGSLTTVLIYFLSTKIFKKENQLFALIASFVYAISPWSIFISRVGFEGNVAFFLLLLALLLQIKGIEIKNKKIIFASTFIYGLSVYSYHTERFIAPIIMVFVLLAEYWGTYKKNIFLISQQILFLFLLLLPQLLLFNSAAGQARIEALSLRGNNSNFFSLYSSYFSFKNLFFSPDPDLQRSYPQLSVFYPWMVIFFIVGIIDFFRQKIDKNKTIFLFLLMISPLPAALARDPFSTYRSYPLIFPLILIIGLGIKKLLLIFKLSFLKTLFILGIFFFSLLSLYRNAVVLLPRERFNNWSFGYEEMAEKIKTHPKVLINDELGVSYIELLFFLKYPPEEYQGQQKINLKDYYQLGQ</sequence>
<proteinExistence type="predicted"/>
<dbReference type="GO" id="GO:0010041">
    <property type="term" value="P:response to iron(III) ion"/>
    <property type="evidence" value="ECO:0007669"/>
    <property type="project" value="TreeGrafter"/>
</dbReference>
<dbReference type="AlphaFoldDB" id="A0A2H0KGK6"/>
<gene>
    <name evidence="9" type="ORF">COV89_00880</name>
</gene>
<feature type="transmembrane region" description="Helical" evidence="8">
    <location>
        <begin position="7"/>
        <end position="24"/>
    </location>
</feature>
<evidence type="ECO:0000313" key="9">
    <source>
        <dbReference type="EMBL" id="PIQ70366.1"/>
    </source>
</evidence>
<dbReference type="EMBL" id="PCVI01000015">
    <property type="protein sequence ID" value="PIQ70366.1"/>
    <property type="molecule type" value="Genomic_DNA"/>
</dbReference>
<keyword evidence="2" id="KW-1003">Cell membrane</keyword>
<accession>A0A2H0KGK6</accession>
<dbReference type="InterPro" id="IPR050297">
    <property type="entry name" value="LipidA_mod_glycosyltrf_83"/>
</dbReference>
<keyword evidence="3" id="KW-0328">Glycosyltransferase</keyword>
<dbReference type="GO" id="GO:0009103">
    <property type="term" value="P:lipopolysaccharide biosynthetic process"/>
    <property type="evidence" value="ECO:0007669"/>
    <property type="project" value="UniProtKB-ARBA"/>
</dbReference>
<feature type="transmembrane region" description="Helical" evidence="8">
    <location>
        <begin position="309"/>
        <end position="325"/>
    </location>
</feature>
<evidence type="ECO:0000313" key="10">
    <source>
        <dbReference type="Proteomes" id="UP000231371"/>
    </source>
</evidence>
<name>A0A2H0KGK6_9BACT</name>
<evidence type="ECO:0000256" key="4">
    <source>
        <dbReference type="ARBA" id="ARBA00022679"/>
    </source>
</evidence>
<keyword evidence="7 8" id="KW-0472">Membrane</keyword>
<keyword evidence="4" id="KW-0808">Transferase</keyword>
<feature type="transmembrane region" description="Helical" evidence="8">
    <location>
        <begin position="337"/>
        <end position="356"/>
    </location>
</feature>
<evidence type="ECO:0000256" key="3">
    <source>
        <dbReference type="ARBA" id="ARBA00022676"/>
    </source>
</evidence>
<dbReference type="PANTHER" id="PTHR33908:SF3">
    <property type="entry name" value="UNDECAPRENYL PHOSPHATE-ALPHA-4-AMINO-4-DEOXY-L-ARABINOSE ARABINOSYL TRANSFERASE"/>
    <property type="match status" value="1"/>
</dbReference>
<organism evidence="9 10">
    <name type="scientific">Candidatus Shapirobacteria bacterium CG11_big_fil_rev_8_21_14_0_20_40_12</name>
    <dbReference type="NCBI Taxonomy" id="1974889"/>
    <lineage>
        <taxon>Bacteria</taxon>
        <taxon>Candidatus Shapironibacteriota</taxon>
    </lineage>
</organism>
<feature type="transmembrane region" description="Helical" evidence="8">
    <location>
        <begin position="80"/>
        <end position="107"/>
    </location>
</feature>
<feature type="non-terminal residue" evidence="9">
    <location>
        <position position="450"/>
    </location>
</feature>
<evidence type="ECO:0000256" key="2">
    <source>
        <dbReference type="ARBA" id="ARBA00022475"/>
    </source>
</evidence>
<feature type="transmembrane region" description="Helical" evidence="8">
    <location>
        <begin position="189"/>
        <end position="205"/>
    </location>
</feature>
<dbReference type="GO" id="GO:0016763">
    <property type="term" value="F:pentosyltransferase activity"/>
    <property type="evidence" value="ECO:0007669"/>
    <property type="project" value="TreeGrafter"/>
</dbReference>
<dbReference type="GO" id="GO:0005886">
    <property type="term" value="C:plasma membrane"/>
    <property type="evidence" value="ECO:0007669"/>
    <property type="project" value="UniProtKB-SubCell"/>
</dbReference>
<dbReference type="PANTHER" id="PTHR33908">
    <property type="entry name" value="MANNOSYLTRANSFERASE YKCB-RELATED"/>
    <property type="match status" value="1"/>
</dbReference>
<evidence type="ECO:0000256" key="7">
    <source>
        <dbReference type="ARBA" id="ARBA00023136"/>
    </source>
</evidence>
<keyword evidence="5 8" id="KW-0812">Transmembrane</keyword>
<protein>
    <submittedName>
        <fullName evidence="9">Uncharacterized protein</fullName>
    </submittedName>
</protein>